<feature type="domain" description="HTH lysR-type" evidence="5">
    <location>
        <begin position="1"/>
        <end position="58"/>
    </location>
</feature>
<sequence length="300" mass="32683">MDLTDLRTIAVIVEEGSVSGAAAKMGYVQSNVTARIRKLESELGVPLFDRHPKGVSPTERGLILYRYAKQILDMAEEAVAAVKEPPYPSGPLVIGVVETMATSQSFIQALSHFQRTYPEVALSLVSGTSPQHHEGMLSRRLDGAFITGDYDMSLLESELEIREEVSLLVSSEESEEEGAFKAFALTGASWIVFPKGCPFRKSNEEWLSSEGIAAANMIEISTLETMLSCVRAKLGCALLPASAIPWSDPGLRAYPVPEEYRIATTRLLRRNESFRSKAFAAFAECVREASGLNSTGIQAS</sequence>
<evidence type="ECO:0000256" key="3">
    <source>
        <dbReference type="ARBA" id="ARBA00023125"/>
    </source>
</evidence>
<dbReference type="InterPro" id="IPR036388">
    <property type="entry name" value="WH-like_DNA-bd_sf"/>
</dbReference>
<reference evidence="6 7" key="1">
    <citation type="submission" date="2018-09" db="EMBL/GenBank/DDBJ databases">
        <title>Genome Sequence of Paenibacillus lautus Strain E7593-69, Azo Dye-Degrading Bacteria, Isolated from Commercial Tattoo Inks.</title>
        <authorList>
            <person name="Nho S.W."/>
            <person name="Kim S.-J."/>
            <person name="Kweon O."/>
            <person name="Cerniglia C.E."/>
        </authorList>
    </citation>
    <scope>NUCLEOTIDE SEQUENCE [LARGE SCALE GENOMIC DNA]</scope>
    <source>
        <strain evidence="6 7">E7593-69</strain>
    </source>
</reference>
<dbReference type="RefSeq" id="WP_119849922.1">
    <property type="nucleotide sequence ID" value="NZ_CP032412.1"/>
</dbReference>
<dbReference type="InterPro" id="IPR005119">
    <property type="entry name" value="LysR_subst-bd"/>
</dbReference>
<comment type="similarity">
    <text evidence="1">Belongs to the LysR transcriptional regulatory family.</text>
</comment>
<evidence type="ECO:0000313" key="6">
    <source>
        <dbReference type="EMBL" id="AYB46307.1"/>
    </source>
</evidence>
<dbReference type="Pfam" id="PF03466">
    <property type="entry name" value="LysR_substrate"/>
    <property type="match status" value="1"/>
</dbReference>
<name>A0A385TV88_PAELA</name>
<keyword evidence="7" id="KW-1185">Reference proteome</keyword>
<keyword evidence="4" id="KW-0804">Transcription</keyword>
<dbReference type="Gene3D" id="1.10.10.10">
    <property type="entry name" value="Winged helix-like DNA-binding domain superfamily/Winged helix DNA-binding domain"/>
    <property type="match status" value="1"/>
</dbReference>
<dbReference type="GO" id="GO:0000976">
    <property type="term" value="F:transcription cis-regulatory region binding"/>
    <property type="evidence" value="ECO:0007669"/>
    <property type="project" value="TreeGrafter"/>
</dbReference>
<dbReference type="Pfam" id="PF00126">
    <property type="entry name" value="HTH_1"/>
    <property type="match status" value="1"/>
</dbReference>
<accession>A0A385TV88</accession>
<dbReference type="Gene3D" id="3.40.190.290">
    <property type="match status" value="1"/>
</dbReference>
<keyword evidence="2" id="KW-0805">Transcription regulation</keyword>
<organism evidence="6 7">
    <name type="scientific">Paenibacillus lautus</name>
    <name type="common">Bacillus lautus</name>
    <dbReference type="NCBI Taxonomy" id="1401"/>
    <lineage>
        <taxon>Bacteria</taxon>
        <taxon>Bacillati</taxon>
        <taxon>Bacillota</taxon>
        <taxon>Bacilli</taxon>
        <taxon>Bacillales</taxon>
        <taxon>Paenibacillaceae</taxon>
        <taxon>Paenibacillus</taxon>
    </lineage>
</organism>
<dbReference type="Proteomes" id="UP000266552">
    <property type="component" value="Chromosome"/>
</dbReference>
<dbReference type="FunFam" id="1.10.10.10:FF:000001">
    <property type="entry name" value="LysR family transcriptional regulator"/>
    <property type="match status" value="1"/>
</dbReference>
<evidence type="ECO:0000259" key="5">
    <source>
        <dbReference type="PROSITE" id="PS50931"/>
    </source>
</evidence>
<dbReference type="InterPro" id="IPR036390">
    <property type="entry name" value="WH_DNA-bd_sf"/>
</dbReference>
<dbReference type="PRINTS" id="PR00039">
    <property type="entry name" value="HTHLYSR"/>
</dbReference>
<dbReference type="EMBL" id="CP032412">
    <property type="protein sequence ID" value="AYB46307.1"/>
    <property type="molecule type" value="Genomic_DNA"/>
</dbReference>
<dbReference type="KEGG" id="plw:D5F53_24745"/>
<proteinExistence type="inferred from homology"/>
<evidence type="ECO:0000256" key="4">
    <source>
        <dbReference type="ARBA" id="ARBA00023163"/>
    </source>
</evidence>
<evidence type="ECO:0000256" key="2">
    <source>
        <dbReference type="ARBA" id="ARBA00023015"/>
    </source>
</evidence>
<dbReference type="GO" id="GO:0003700">
    <property type="term" value="F:DNA-binding transcription factor activity"/>
    <property type="evidence" value="ECO:0007669"/>
    <property type="project" value="InterPro"/>
</dbReference>
<evidence type="ECO:0000313" key="7">
    <source>
        <dbReference type="Proteomes" id="UP000266552"/>
    </source>
</evidence>
<gene>
    <name evidence="6" type="ORF">D5F53_24745</name>
</gene>
<dbReference type="SUPFAM" id="SSF46785">
    <property type="entry name" value="Winged helix' DNA-binding domain"/>
    <property type="match status" value="1"/>
</dbReference>
<dbReference type="SUPFAM" id="SSF53850">
    <property type="entry name" value="Periplasmic binding protein-like II"/>
    <property type="match status" value="1"/>
</dbReference>
<dbReference type="InterPro" id="IPR000847">
    <property type="entry name" value="LysR_HTH_N"/>
</dbReference>
<keyword evidence="3" id="KW-0238">DNA-binding</keyword>
<dbReference type="PANTHER" id="PTHR30126:SF40">
    <property type="entry name" value="HTH-TYPE TRANSCRIPTIONAL REGULATOR GLTR"/>
    <property type="match status" value="1"/>
</dbReference>
<dbReference type="PROSITE" id="PS50931">
    <property type="entry name" value="HTH_LYSR"/>
    <property type="match status" value="1"/>
</dbReference>
<evidence type="ECO:0000256" key="1">
    <source>
        <dbReference type="ARBA" id="ARBA00009437"/>
    </source>
</evidence>
<dbReference type="PANTHER" id="PTHR30126">
    <property type="entry name" value="HTH-TYPE TRANSCRIPTIONAL REGULATOR"/>
    <property type="match status" value="1"/>
</dbReference>
<dbReference type="AlphaFoldDB" id="A0A385TV88"/>
<protein>
    <submittedName>
        <fullName evidence="6">LysR family transcriptional regulator</fullName>
    </submittedName>
</protein>